<organism evidence="1 3">
    <name type="scientific">Streptomyces caniferus</name>
    <dbReference type="NCBI Taxonomy" id="285557"/>
    <lineage>
        <taxon>Bacteria</taxon>
        <taxon>Bacillati</taxon>
        <taxon>Actinomycetota</taxon>
        <taxon>Actinomycetes</taxon>
        <taxon>Kitasatosporales</taxon>
        <taxon>Streptomycetaceae</taxon>
        <taxon>Streptomyces</taxon>
    </lineage>
</organism>
<dbReference type="AlphaFoldDB" id="A0A640SGJ4"/>
<reference evidence="2" key="2">
    <citation type="submission" date="2022-10" db="EMBL/GenBank/DDBJ databases">
        <title>The complete genomes of actinobacterial strains from the NBC collection.</title>
        <authorList>
            <person name="Joergensen T.S."/>
            <person name="Alvarez Arevalo M."/>
            <person name="Sterndorff E.B."/>
            <person name="Faurdal D."/>
            <person name="Vuksanovic O."/>
            <person name="Mourched A.-S."/>
            <person name="Charusanti P."/>
            <person name="Shaw S."/>
            <person name="Blin K."/>
            <person name="Weber T."/>
        </authorList>
    </citation>
    <scope>NUCLEOTIDE SEQUENCE</scope>
    <source>
        <strain evidence="2">NBC_01256</strain>
    </source>
</reference>
<dbReference type="GeneID" id="96636295"/>
<dbReference type="EMBL" id="CP108473">
    <property type="protein sequence ID" value="WUS24802.1"/>
    <property type="molecule type" value="Genomic_DNA"/>
</dbReference>
<proteinExistence type="predicted"/>
<gene>
    <name evidence="2" type="ORF">OG727_22330</name>
    <name evidence="1" type="ORF">Scani_68010</name>
</gene>
<dbReference type="GO" id="GO:0004658">
    <property type="term" value="F:propionyl-CoA carboxylase activity"/>
    <property type="evidence" value="ECO:0007669"/>
    <property type="project" value="InterPro"/>
</dbReference>
<protein>
    <submittedName>
        <fullName evidence="2">Acyl-CoA carboxylase subunit epsilon</fullName>
    </submittedName>
</protein>
<dbReference type="Proteomes" id="UP001432292">
    <property type="component" value="Chromosome"/>
</dbReference>
<dbReference type="RefSeq" id="WP_159481375.1">
    <property type="nucleotide sequence ID" value="NZ_BAAATH010000018.1"/>
</dbReference>
<evidence type="ECO:0000313" key="2">
    <source>
        <dbReference type="EMBL" id="WUS24802.1"/>
    </source>
</evidence>
<evidence type="ECO:0000313" key="3">
    <source>
        <dbReference type="Proteomes" id="UP000435837"/>
    </source>
</evidence>
<reference evidence="1 3" key="1">
    <citation type="submission" date="2019-12" db="EMBL/GenBank/DDBJ databases">
        <title>Whole genome shotgun sequence of Streptomyces caniferus NBRC 15389.</title>
        <authorList>
            <person name="Ichikawa N."/>
            <person name="Kimura A."/>
            <person name="Kitahashi Y."/>
            <person name="Komaki H."/>
            <person name="Tamura T."/>
        </authorList>
    </citation>
    <scope>NUCLEOTIDE SEQUENCE [LARGE SCALE GENOMIC DNA]</scope>
    <source>
        <strain evidence="1 3">NBRC 15389</strain>
    </source>
</reference>
<dbReference type="EMBL" id="BLIN01000005">
    <property type="protein sequence ID" value="GFE10533.1"/>
    <property type="molecule type" value="Genomic_DNA"/>
</dbReference>
<dbReference type="Pfam" id="PF13822">
    <property type="entry name" value="ACC_epsilon"/>
    <property type="match status" value="1"/>
</dbReference>
<dbReference type="Proteomes" id="UP000435837">
    <property type="component" value="Unassembled WGS sequence"/>
</dbReference>
<accession>A0A640SGJ4</accession>
<keyword evidence="4" id="KW-1185">Reference proteome</keyword>
<dbReference type="InterPro" id="IPR032716">
    <property type="entry name" value="ACC_epsilon"/>
</dbReference>
<evidence type="ECO:0000313" key="4">
    <source>
        <dbReference type="Proteomes" id="UP001432292"/>
    </source>
</evidence>
<dbReference type="GO" id="GO:0003989">
    <property type="term" value="F:acetyl-CoA carboxylase activity"/>
    <property type="evidence" value="ECO:0007669"/>
    <property type="project" value="InterPro"/>
</dbReference>
<sequence length="66" mass="7031">MTFRILSGSPTPEELAAVLAALTALSTRTAQAPTLAATPPEASWARRSIATTLTTWHHNPPRPEVP</sequence>
<name>A0A640SGJ4_9ACTN</name>
<evidence type="ECO:0000313" key="1">
    <source>
        <dbReference type="EMBL" id="GFE10533.1"/>
    </source>
</evidence>